<dbReference type="PROSITE" id="PS00678">
    <property type="entry name" value="WD_REPEATS_1"/>
    <property type="match status" value="2"/>
</dbReference>
<dbReference type="InterPro" id="IPR001680">
    <property type="entry name" value="WD40_rpt"/>
</dbReference>
<keyword evidence="3" id="KW-0472">Membrane</keyword>
<evidence type="ECO:0000256" key="1">
    <source>
        <dbReference type="ARBA" id="ARBA00022574"/>
    </source>
</evidence>
<dbReference type="PANTHER" id="PTHR19879">
    <property type="entry name" value="TRANSCRIPTION INITIATION FACTOR TFIID"/>
    <property type="match status" value="1"/>
</dbReference>
<feature type="transmembrane region" description="Helical" evidence="3">
    <location>
        <begin position="28"/>
        <end position="46"/>
    </location>
</feature>
<keyword evidence="1" id="KW-0853">WD repeat</keyword>
<dbReference type="Pfam" id="PF00400">
    <property type="entry name" value="WD40"/>
    <property type="match status" value="7"/>
</dbReference>
<sequence>MEQAQQLAAAERRRAEVEALSASRMRKLALAMVVLATVAIIAGLWARHLGQLARTRELAVSAAQQLELDPELSVLLAREAHRLNPIPFAARTLQSALLASHVRAALRPGDVQGLSSTDDSQPEFRRVAFSPDGSVVAAHEVKIGSTNPARLWLWRPAAGHTNVPCGYGELKSLMFTPDSTHLLTAGGDGIARVWDVARGTVAATLRSQPDAMNGADLSSDGRLVVTAGRDGHALLWDWRADKVLADWAHPRSVVHARFSPDGGSVVTAADDGRIRFWRQGESQPYRTAEGIRSQIRSMMLSPDGRWLASVHANGRAGLIESASGKLSFTNSNPTRFVALRFSPQSDSLVLFGTAGAEIWHLSSSTNAGSSVLAVSRIAPDSQVLQAGFSPDGRWVCTALANNSVRVWSAEDGVEAALFRGHRRQVNDAAFSPDGRFVVSASHDGTVRLWDVEASLGKLTRAPESGDRLETAAIDGHRALIRGTNAEAAASWQIWTDSARSRIALPGLPADLPGAAFSPDGALLATIEGAEVRLRDAAAGQIVGRMPWNIAGGNPEMLARPGELKPLVIEFSGDGKWLMGAGDLGELVRWRMSDRTEVGPRRRGSQADPAHLALSQDGELLVTARLDSTLEVWRGSSNAPVVLTNRTRTGSIAIDPSGELIAAGLGDGSIRLWWSDRRLPPTELRGHTLQVNCLGWSRDGRLLASGSADGTVQLWSVDRSAGSGGLVSAERLGALRGFTGRHDEGSDWTINTVAFGNDGASLVATSNDGEVRRYNLPELAPGADLQQLVTRQRLTRGVTREEALRYQMR</sequence>
<dbReference type="CDD" id="cd00200">
    <property type="entry name" value="WD40"/>
    <property type="match status" value="1"/>
</dbReference>
<dbReference type="InterPro" id="IPR036322">
    <property type="entry name" value="WD40_repeat_dom_sf"/>
</dbReference>
<dbReference type="AlphaFoldDB" id="D3W8K1"/>
<dbReference type="InterPro" id="IPR019775">
    <property type="entry name" value="WD40_repeat_CS"/>
</dbReference>
<proteinExistence type="predicted"/>
<dbReference type="Gene3D" id="2.130.10.10">
    <property type="entry name" value="YVTN repeat-like/Quinoprotein amine dehydrogenase"/>
    <property type="match status" value="3"/>
</dbReference>
<keyword evidence="3" id="KW-1133">Transmembrane helix</keyword>
<dbReference type="PRINTS" id="PR00320">
    <property type="entry name" value="GPROTEINBRPT"/>
</dbReference>
<dbReference type="SUPFAM" id="SSF50978">
    <property type="entry name" value="WD40 repeat-like"/>
    <property type="match status" value="2"/>
</dbReference>
<evidence type="ECO:0000256" key="2">
    <source>
        <dbReference type="ARBA" id="ARBA00022737"/>
    </source>
</evidence>
<dbReference type="SMART" id="SM00320">
    <property type="entry name" value="WD40"/>
    <property type="match status" value="10"/>
</dbReference>
<evidence type="ECO:0000313" key="4">
    <source>
        <dbReference type="EMBL" id="ACX33950.1"/>
    </source>
</evidence>
<reference evidence="4" key="1">
    <citation type="journal article" date="2010" name="Appl. Environ. Microbiol.">
        <title>Expanding small-molecule functional metagenomics through parallel screening of broad-host-range cosmid environmental DNA libraries in diverse proteobacteria.</title>
        <authorList>
            <person name="Craig J.W."/>
            <person name="Chang F.Y."/>
            <person name="Kim J.H."/>
            <person name="Obiajulu S.C."/>
            <person name="Brady S.F."/>
        </authorList>
    </citation>
    <scope>NUCLEOTIDE SEQUENCE</scope>
</reference>
<keyword evidence="2" id="KW-0677">Repeat</keyword>
<name>D3W8K1_9ZZZZ</name>
<dbReference type="InterPro" id="IPR020472">
    <property type="entry name" value="WD40_PAC1"/>
</dbReference>
<organism evidence="4">
    <name type="scientific">uncultured prokaryote EC6</name>
    <dbReference type="NCBI Taxonomy" id="672204"/>
    <lineage>
        <taxon>unclassified sequences</taxon>
        <taxon>environmental samples</taxon>
    </lineage>
</organism>
<dbReference type="PANTHER" id="PTHR19879:SF9">
    <property type="entry name" value="TRANSCRIPTION INITIATION FACTOR TFIID SUBUNIT 5"/>
    <property type="match status" value="1"/>
</dbReference>
<keyword evidence="3" id="KW-0812">Transmembrane</keyword>
<dbReference type="InterPro" id="IPR015943">
    <property type="entry name" value="WD40/YVTN_repeat-like_dom_sf"/>
</dbReference>
<protein>
    <submittedName>
        <fullName evidence="4">Putative WD-40 repeat protein</fullName>
    </submittedName>
</protein>
<dbReference type="PROSITE" id="PS50082">
    <property type="entry name" value="WD_REPEATS_2"/>
    <property type="match status" value="6"/>
</dbReference>
<evidence type="ECO:0000256" key="3">
    <source>
        <dbReference type="SAM" id="Phobius"/>
    </source>
</evidence>
<dbReference type="EMBL" id="GQ869384">
    <property type="protein sequence ID" value="ACX33950.1"/>
    <property type="molecule type" value="Genomic_DNA"/>
</dbReference>
<dbReference type="PROSITE" id="PS50294">
    <property type="entry name" value="WD_REPEATS_REGION"/>
    <property type="match status" value="3"/>
</dbReference>
<accession>D3W8K1</accession>